<keyword evidence="3" id="KW-1185">Reference proteome</keyword>
<evidence type="ECO:0000259" key="1">
    <source>
        <dbReference type="Pfam" id="PF01507"/>
    </source>
</evidence>
<dbReference type="InterPro" id="IPR002500">
    <property type="entry name" value="PAPS_reduct_dom"/>
</dbReference>
<dbReference type="InterPro" id="IPR050128">
    <property type="entry name" value="Sulfate_adenylyltrnsfr_sub2"/>
</dbReference>
<dbReference type="GO" id="GO:0003824">
    <property type="term" value="F:catalytic activity"/>
    <property type="evidence" value="ECO:0007669"/>
    <property type="project" value="InterPro"/>
</dbReference>
<protein>
    <submittedName>
        <fullName evidence="2">Phosphoadenosine phosphosulfate reductase family protein</fullName>
    </submittedName>
</protein>
<evidence type="ECO:0000313" key="3">
    <source>
        <dbReference type="Proteomes" id="UP000482209"/>
    </source>
</evidence>
<evidence type="ECO:0000313" key="2">
    <source>
        <dbReference type="EMBL" id="MSS64584.1"/>
    </source>
</evidence>
<dbReference type="InterPro" id="IPR014729">
    <property type="entry name" value="Rossmann-like_a/b/a_fold"/>
</dbReference>
<dbReference type="PANTHER" id="PTHR43196:SF2">
    <property type="entry name" value="PHOSPHOADENOSINE PHOSPHOSULFATE REDUCTASE"/>
    <property type="match status" value="1"/>
</dbReference>
<accession>A0A6L5Y0X8</accession>
<dbReference type="AlphaFoldDB" id="A0A6L5Y0X8"/>
<sequence>MARTKIEVPEGLQSDYTSIIVSYSNGIDSTGALYWALKHFDRNKIYLLYCDTGFEYPENIQMFYKTAKFIGVKPVLLQHPKGFLKLLLEERFKWPDMKNRWCTAYLKTGITDKWIRANRQLLGKKCLFVTGERRDESRGRAKLPELEYHSTTLKTKRVADFTCHWYRPCLDYEKGKMFEQGKELKLEPHFCYEYLGRCSCMACMFMSNEHAIENMKRYPEKIKPFIEAEIKLSHTWKKKVGLQELWNQCLDIDDIEEKEKGIKEKETTETNPKKGD</sequence>
<comment type="caution">
    <text evidence="2">The sequence shown here is derived from an EMBL/GenBank/DDBJ whole genome shotgun (WGS) entry which is preliminary data.</text>
</comment>
<gene>
    <name evidence="2" type="ORF">FYJ58_11960</name>
</gene>
<dbReference type="Gene3D" id="3.40.50.620">
    <property type="entry name" value="HUPs"/>
    <property type="match status" value="1"/>
</dbReference>
<name>A0A6L5Y0X8_9FIRM</name>
<dbReference type="SUPFAM" id="SSF52402">
    <property type="entry name" value="Adenine nucleotide alpha hydrolases-like"/>
    <property type="match status" value="1"/>
</dbReference>
<feature type="domain" description="Phosphoadenosine phosphosulphate reductase" evidence="1">
    <location>
        <begin position="19"/>
        <end position="152"/>
    </location>
</feature>
<organism evidence="2 3">
    <name type="scientific">Velocimicrobium porci</name>
    <dbReference type="NCBI Taxonomy" id="2606634"/>
    <lineage>
        <taxon>Bacteria</taxon>
        <taxon>Bacillati</taxon>
        <taxon>Bacillota</taxon>
        <taxon>Clostridia</taxon>
        <taxon>Lachnospirales</taxon>
        <taxon>Lachnospiraceae</taxon>
        <taxon>Velocimicrobium</taxon>
    </lineage>
</organism>
<dbReference type="Proteomes" id="UP000482209">
    <property type="component" value="Unassembled WGS sequence"/>
</dbReference>
<dbReference type="EMBL" id="VUMT01000022">
    <property type="protein sequence ID" value="MSS64584.1"/>
    <property type="molecule type" value="Genomic_DNA"/>
</dbReference>
<dbReference type="Pfam" id="PF01507">
    <property type="entry name" value="PAPS_reduct"/>
    <property type="match status" value="1"/>
</dbReference>
<proteinExistence type="predicted"/>
<reference evidence="2 3" key="1">
    <citation type="submission" date="2019-08" db="EMBL/GenBank/DDBJ databases">
        <title>In-depth cultivation of the pig gut microbiome towards novel bacterial diversity and tailored functional studies.</title>
        <authorList>
            <person name="Wylensek D."/>
            <person name="Hitch T.C.A."/>
            <person name="Clavel T."/>
        </authorList>
    </citation>
    <scope>NUCLEOTIDE SEQUENCE [LARGE SCALE GENOMIC DNA]</scope>
    <source>
        <strain evidence="2 3">WCA-693-APC-MOT-I</strain>
    </source>
</reference>
<dbReference type="PANTHER" id="PTHR43196">
    <property type="entry name" value="SULFATE ADENYLYLTRANSFERASE SUBUNIT 2"/>
    <property type="match status" value="1"/>
</dbReference>
<dbReference type="RefSeq" id="WP_154519979.1">
    <property type="nucleotide sequence ID" value="NZ_VUMT01000022.1"/>
</dbReference>